<name>A0A0G1MQT0_9BACT</name>
<keyword evidence="3" id="KW-0328">Glycosyltransferase</keyword>
<keyword evidence="7 8" id="KW-0472">Membrane</keyword>
<evidence type="ECO:0000256" key="6">
    <source>
        <dbReference type="ARBA" id="ARBA00022989"/>
    </source>
</evidence>
<feature type="transmembrane region" description="Helical" evidence="8">
    <location>
        <begin position="269"/>
        <end position="287"/>
    </location>
</feature>
<keyword evidence="2" id="KW-1003">Cell membrane</keyword>
<evidence type="ECO:0000256" key="2">
    <source>
        <dbReference type="ARBA" id="ARBA00022475"/>
    </source>
</evidence>
<dbReference type="PANTHER" id="PTHR33908">
    <property type="entry name" value="MANNOSYLTRANSFERASE YKCB-RELATED"/>
    <property type="match status" value="1"/>
</dbReference>
<keyword evidence="5 8" id="KW-0812">Transmembrane</keyword>
<comment type="caution">
    <text evidence="9">The sequence shown here is derived from an EMBL/GenBank/DDBJ whole genome shotgun (WGS) entry which is preliminary data.</text>
</comment>
<organism evidence="9 10">
    <name type="scientific">Candidatus Woesebacteria bacterium GW2011_GWB1_45_5</name>
    <dbReference type="NCBI Taxonomy" id="1618581"/>
    <lineage>
        <taxon>Bacteria</taxon>
        <taxon>Candidatus Woeseibacteriota</taxon>
    </lineage>
</organism>
<feature type="transmembrane region" description="Helical" evidence="8">
    <location>
        <begin position="210"/>
        <end position="231"/>
    </location>
</feature>
<proteinExistence type="predicted"/>
<feature type="transmembrane region" description="Helical" evidence="8">
    <location>
        <begin position="294"/>
        <end position="311"/>
    </location>
</feature>
<dbReference type="GO" id="GO:0009103">
    <property type="term" value="P:lipopolysaccharide biosynthetic process"/>
    <property type="evidence" value="ECO:0007669"/>
    <property type="project" value="UniProtKB-ARBA"/>
</dbReference>
<feature type="transmembrane region" description="Helical" evidence="8">
    <location>
        <begin position="317"/>
        <end position="335"/>
    </location>
</feature>
<evidence type="ECO:0000256" key="7">
    <source>
        <dbReference type="ARBA" id="ARBA00023136"/>
    </source>
</evidence>
<reference evidence="9 10" key="1">
    <citation type="journal article" date="2015" name="Nature">
        <title>rRNA introns, odd ribosomes, and small enigmatic genomes across a large radiation of phyla.</title>
        <authorList>
            <person name="Brown C.T."/>
            <person name="Hug L.A."/>
            <person name="Thomas B.C."/>
            <person name="Sharon I."/>
            <person name="Castelle C.J."/>
            <person name="Singh A."/>
            <person name="Wilkins M.J."/>
            <person name="Williams K.H."/>
            <person name="Banfield J.F."/>
        </authorList>
    </citation>
    <scope>NUCLEOTIDE SEQUENCE [LARGE SCALE GENOMIC DNA]</scope>
</reference>
<evidence type="ECO:0000256" key="8">
    <source>
        <dbReference type="SAM" id="Phobius"/>
    </source>
</evidence>
<evidence type="ECO:0000313" key="10">
    <source>
        <dbReference type="Proteomes" id="UP000034329"/>
    </source>
</evidence>
<feature type="transmembrane region" description="Helical" evidence="8">
    <location>
        <begin position="20"/>
        <end position="40"/>
    </location>
</feature>
<dbReference type="GO" id="GO:0005886">
    <property type="term" value="C:plasma membrane"/>
    <property type="evidence" value="ECO:0007669"/>
    <property type="project" value="UniProtKB-SubCell"/>
</dbReference>
<feature type="transmembrane region" description="Helical" evidence="8">
    <location>
        <begin position="342"/>
        <end position="361"/>
    </location>
</feature>
<keyword evidence="6 8" id="KW-1133">Transmembrane helix</keyword>
<dbReference type="Proteomes" id="UP000034329">
    <property type="component" value="Unassembled WGS sequence"/>
</dbReference>
<keyword evidence="4" id="KW-0808">Transferase</keyword>
<dbReference type="InterPro" id="IPR050297">
    <property type="entry name" value="LipidA_mod_glycosyltrf_83"/>
</dbReference>
<evidence type="ECO:0000256" key="5">
    <source>
        <dbReference type="ARBA" id="ARBA00022692"/>
    </source>
</evidence>
<dbReference type="PANTHER" id="PTHR33908:SF11">
    <property type="entry name" value="MEMBRANE PROTEIN"/>
    <property type="match status" value="1"/>
</dbReference>
<comment type="subcellular location">
    <subcellularLocation>
        <location evidence="1">Cell membrane</location>
        <topology evidence="1">Multi-pass membrane protein</topology>
    </subcellularLocation>
</comment>
<evidence type="ECO:0000313" key="9">
    <source>
        <dbReference type="EMBL" id="KKU10696.1"/>
    </source>
</evidence>
<evidence type="ECO:0000256" key="4">
    <source>
        <dbReference type="ARBA" id="ARBA00022679"/>
    </source>
</evidence>
<protein>
    <recommendedName>
        <fullName evidence="11">Glycosyltransferase RgtA/B/C/D-like domain-containing protein</fullName>
    </recommendedName>
</protein>
<dbReference type="GO" id="GO:0016763">
    <property type="term" value="F:pentosyltransferase activity"/>
    <property type="evidence" value="ECO:0007669"/>
    <property type="project" value="TreeGrafter"/>
</dbReference>
<dbReference type="AlphaFoldDB" id="A0A0G1MQT0"/>
<dbReference type="EMBL" id="LCLA01000005">
    <property type="protein sequence ID" value="KKU10696.1"/>
    <property type="molecule type" value="Genomic_DNA"/>
</dbReference>
<evidence type="ECO:0000256" key="1">
    <source>
        <dbReference type="ARBA" id="ARBA00004651"/>
    </source>
</evidence>
<gene>
    <name evidence="9" type="ORF">UX13_C0005G0009</name>
</gene>
<feature type="transmembrane region" description="Helical" evidence="8">
    <location>
        <begin position="178"/>
        <end position="198"/>
    </location>
</feature>
<evidence type="ECO:0008006" key="11">
    <source>
        <dbReference type="Google" id="ProtNLM"/>
    </source>
</evidence>
<evidence type="ECO:0000256" key="3">
    <source>
        <dbReference type="ARBA" id="ARBA00022676"/>
    </source>
</evidence>
<feature type="transmembrane region" description="Helical" evidence="8">
    <location>
        <begin position="75"/>
        <end position="105"/>
    </location>
</feature>
<sequence length="502" mass="56859">MKSVWIKLHKIGDALHLPDLPRWLCGLLALVLILRVPSFFEPYFYGDEMVYLTLGQGIRQGVPLYSGLHDNKPPLLYLAAAAAGSLFWFKVILAFWSVVTIVFFWKLARVLFKNNSPAQIVSTIIFSLLTTLPLLEGNIVNAELFMIGPSILAFYFLLGENLNPKKIFLSGLLFGISALFKVPALFEVPVIIFYWLIAKPSGSFRGIVKNSLLLITGFLMPVLLTAIWYFLAGTLSDYVKATFLQNIGYLSSFRPGDVQKSFLVRNAPLLGRGAAVLAGLAVVYISRKRLSNRFIFLCIWTLFVLFAITLSERPYPHYLIQVVAPVSFFLATFFMEKSLEQSLTVLPLTLTFLIPVLYKYYFYPTSSYYLHFVNFAAQKINRNEYFKGFSGTVVRNYEISNFLATSSKPGDKVFMWDPDSPIVYALSRKLPPIKYTVPYHVNDYSDRGTVADQLNSSLPKFIILTSRNPFPEIAPLLSDRYLLIQQIGNADIYSRIDFAEAK</sequence>
<accession>A0A0G1MQT0</accession>